<keyword evidence="1" id="KW-0812">Transmembrane</keyword>
<evidence type="ECO:0000256" key="1">
    <source>
        <dbReference type="SAM" id="Phobius"/>
    </source>
</evidence>
<feature type="transmembrane region" description="Helical" evidence="1">
    <location>
        <begin position="110"/>
        <end position="132"/>
    </location>
</feature>
<keyword evidence="1" id="KW-1133">Transmembrane helix</keyword>
<dbReference type="AlphaFoldDB" id="A0A517PY25"/>
<feature type="transmembrane region" description="Helical" evidence="1">
    <location>
        <begin position="24"/>
        <end position="42"/>
    </location>
</feature>
<feature type="transmembrane region" description="Helical" evidence="1">
    <location>
        <begin position="430"/>
        <end position="453"/>
    </location>
</feature>
<accession>A0A517PY25</accession>
<feature type="transmembrane region" description="Helical" evidence="1">
    <location>
        <begin position="349"/>
        <end position="367"/>
    </location>
</feature>
<protein>
    <submittedName>
        <fullName evidence="2">ABC-2 family transporter protein</fullName>
    </submittedName>
</protein>
<keyword evidence="3" id="KW-1185">Reference proteome</keyword>
<feature type="transmembrane region" description="Helical" evidence="1">
    <location>
        <begin position="460"/>
        <end position="485"/>
    </location>
</feature>
<keyword evidence="1" id="KW-0472">Membrane</keyword>
<sequence>MFRGSLIFTNFALKKDVQLKKIHLFRFASIGLVFILFFSSWLSSARIGSPGLDFFTKIVWLNFWLVTLAGIGIFSTAITEEKEEETLPLLKLAGISSLGLLLGKSTVRAVRIILLILAQLPFLILAVALGGITPLQIFATLLAMVAYVILISNLALLCSVYARRSGTAIALVMILLFFLFVLPILLSETFANLQSRGLIDSQGFIAQGIESIHHLSQQISVIERFQTILQVGFKESVLSMQVVSNIMIGVVAFFAAWACFEPWSLRTDAGRVSNPKPSLKTRLRNSRPGQMAFVWKEFQFNSGGKQAFILKLVIYPLLVVLITAGGMFLDGFSSVSFISSYSWRGMMSTSLLLLSAGFIVESTLYVSQMFRNEHRQKMLPLMLLLPHSLSRIIYEKTVGLSLALIPVASGILLIVILAPDSLLEMVDISWQVYIPLIMVQYIVFLHLLAYYSLVVRWGALAIAIGSLILLQACLTPFLQIMYFFFHFSIGANGIIMPAFYLSLISCVVLQFLISGKLRQIAAEE</sequence>
<evidence type="ECO:0000313" key="3">
    <source>
        <dbReference type="Proteomes" id="UP000320421"/>
    </source>
</evidence>
<organism evidence="2 3">
    <name type="scientific">Gimesia chilikensis</name>
    <dbReference type="NCBI Taxonomy" id="2605989"/>
    <lineage>
        <taxon>Bacteria</taxon>
        <taxon>Pseudomonadati</taxon>
        <taxon>Planctomycetota</taxon>
        <taxon>Planctomycetia</taxon>
        <taxon>Planctomycetales</taxon>
        <taxon>Planctomycetaceae</taxon>
        <taxon>Gimesia</taxon>
    </lineage>
</organism>
<feature type="transmembrane region" description="Helical" evidence="1">
    <location>
        <begin position="308"/>
        <end position="329"/>
    </location>
</feature>
<feature type="transmembrane region" description="Helical" evidence="1">
    <location>
        <begin position="168"/>
        <end position="186"/>
    </location>
</feature>
<feature type="transmembrane region" description="Helical" evidence="1">
    <location>
        <begin position="491"/>
        <end position="513"/>
    </location>
</feature>
<dbReference type="OrthoDB" id="240327at2"/>
<dbReference type="EMBL" id="CP036266">
    <property type="protein sequence ID" value="QDT24285.1"/>
    <property type="molecule type" value="Genomic_DNA"/>
</dbReference>
<feature type="transmembrane region" description="Helical" evidence="1">
    <location>
        <begin position="54"/>
        <end position="74"/>
    </location>
</feature>
<gene>
    <name evidence="2" type="ORF">HG66A1_61170</name>
</gene>
<reference evidence="2 3" key="1">
    <citation type="submission" date="2019-02" db="EMBL/GenBank/DDBJ databases">
        <title>Deep-cultivation of Planctomycetes and their phenomic and genomic characterization uncovers novel biology.</title>
        <authorList>
            <person name="Wiegand S."/>
            <person name="Jogler M."/>
            <person name="Boedeker C."/>
            <person name="Pinto D."/>
            <person name="Vollmers J."/>
            <person name="Rivas-Marin E."/>
            <person name="Kohn T."/>
            <person name="Peeters S.H."/>
            <person name="Heuer A."/>
            <person name="Rast P."/>
            <person name="Oberbeckmann S."/>
            <person name="Bunk B."/>
            <person name="Jeske O."/>
            <person name="Meyerdierks A."/>
            <person name="Storesund J.E."/>
            <person name="Kallscheuer N."/>
            <person name="Luecker S."/>
            <person name="Lage O.M."/>
            <person name="Pohl T."/>
            <person name="Merkel B.J."/>
            <person name="Hornburger P."/>
            <person name="Mueller R.-W."/>
            <person name="Bruemmer F."/>
            <person name="Labrenz M."/>
            <person name="Spormann A.M."/>
            <person name="Op den Camp H."/>
            <person name="Overmann J."/>
            <person name="Amann R."/>
            <person name="Jetten M.S.M."/>
            <person name="Mascher T."/>
            <person name="Medema M.H."/>
            <person name="Devos D.P."/>
            <person name="Kaster A.-K."/>
            <person name="Ovreas L."/>
            <person name="Rohde M."/>
            <person name="Galperin M.Y."/>
            <person name="Jogler C."/>
        </authorList>
    </citation>
    <scope>NUCLEOTIDE SEQUENCE [LARGE SCALE GENOMIC DNA]</scope>
    <source>
        <strain evidence="2 3">HG66A1</strain>
    </source>
</reference>
<evidence type="ECO:0000313" key="2">
    <source>
        <dbReference type="EMBL" id="QDT24285.1"/>
    </source>
</evidence>
<dbReference type="Proteomes" id="UP000320421">
    <property type="component" value="Chromosome"/>
</dbReference>
<proteinExistence type="predicted"/>
<feature type="transmembrane region" description="Helical" evidence="1">
    <location>
        <begin position="242"/>
        <end position="260"/>
    </location>
</feature>
<feature type="transmembrane region" description="Helical" evidence="1">
    <location>
        <begin position="138"/>
        <end position="161"/>
    </location>
</feature>
<feature type="transmembrane region" description="Helical" evidence="1">
    <location>
        <begin position="398"/>
        <end position="418"/>
    </location>
</feature>
<name>A0A517PY25_9PLAN</name>
<dbReference type="RefSeq" id="WP_145192851.1">
    <property type="nucleotide sequence ID" value="NZ_CP036266.1"/>
</dbReference>